<evidence type="ECO:0000256" key="2">
    <source>
        <dbReference type="ARBA" id="ARBA00008639"/>
    </source>
</evidence>
<dbReference type="GO" id="GO:0019148">
    <property type="term" value="F:D-cysteine desulfhydrase activity"/>
    <property type="evidence" value="ECO:0007669"/>
    <property type="project" value="TreeGrafter"/>
</dbReference>
<dbReference type="Proteomes" id="UP000559010">
    <property type="component" value="Unassembled WGS sequence"/>
</dbReference>
<evidence type="ECO:0000313" key="8">
    <source>
        <dbReference type="Proteomes" id="UP000559010"/>
    </source>
</evidence>
<evidence type="ECO:0000256" key="5">
    <source>
        <dbReference type="PIRSR" id="PIRSR006278-2"/>
    </source>
</evidence>
<dbReference type="SUPFAM" id="SSF53686">
    <property type="entry name" value="Tryptophan synthase beta subunit-like PLP-dependent enzymes"/>
    <property type="match status" value="1"/>
</dbReference>
<feature type="domain" description="Tryptophan synthase beta chain-like PALP" evidence="6">
    <location>
        <begin position="26"/>
        <end position="286"/>
    </location>
</feature>
<dbReference type="AlphaFoldDB" id="A0A848IRI0"/>
<dbReference type="InterPro" id="IPR036052">
    <property type="entry name" value="TrpB-like_PALP_sf"/>
</dbReference>
<sequence>MEKPPIIERMANELFSNENVVVDILREDKLHPEISGNKYWKLKYYLKDAKEKKCDTLISFGGAYSNHIHALAFAGKLYGFKTIGIIRGEELESKPRNPTLQDCERYGMNLQFISRNYYKLKDTANFLSDMKDKYRDSLVIPEGGGCEMGEMGVIDMIQRVNNISQYHYIVVSGGTGTTAAGIAKGVKDYNTEVIIVPALNLTETVKEINSRLVTIGCKKLIMWDTPANWSYGKLNNDLLEFSKTIYNTYGLMLDPVYTTKSFKLLLEKISQNYFNSGSKILFIHTGGLQGWRGFKPGLSDKPI</sequence>
<dbReference type="EMBL" id="JABBNU010000001">
    <property type="protein sequence ID" value="NMM46957.1"/>
    <property type="molecule type" value="Genomic_DNA"/>
</dbReference>
<feature type="active site" description="Nucleophile" evidence="4">
    <location>
        <position position="65"/>
    </location>
</feature>
<proteinExistence type="inferred from homology"/>
<dbReference type="PANTHER" id="PTHR43780">
    <property type="entry name" value="1-AMINOCYCLOPROPANE-1-CARBOXYLATE DEAMINASE-RELATED"/>
    <property type="match status" value="1"/>
</dbReference>
<evidence type="ECO:0000256" key="1">
    <source>
        <dbReference type="ARBA" id="ARBA00001933"/>
    </source>
</evidence>
<dbReference type="RefSeq" id="WP_169677574.1">
    <property type="nucleotide sequence ID" value="NZ_JABBNU010000001.1"/>
</dbReference>
<organism evidence="7 8">
    <name type="scientific">Marinigracilibium pacificum</name>
    <dbReference type="NCBI Taxonomy" id="2729599"/>
    <lineage>
        <taxon>Bacteria</taxon>
        <taxon>Pseudomonadati</taxon>
        <taxon>Bacteroidota</taxon>
        <taxon>Cytophagia</taxon>
        <taxon>Cytophagales</taxon>
        <taxon>Flammeovirgaceae</taxon>
        <taxon>Marinigracilibium</taxon>
    </lineage>
</organism>
<dbReference type="Pfam" id="PF00291">
    <property type="entry name" value="PALP"/>
    <property type="match status" value="1"/>
</dbReference>
<feature type="modified residue" description="N6-(pyridoxal phosphate)lysine" evidence="5">
    <location>
        <position position="38"/>
    </location>
</feature>
<evidence type="ECO:0000313" key="7">
    <source>
        <dbReference type="EMBL" id="NMM46957.1"/>
    </source>
</evidence>
<comment type="caution">
    <text evidence="7">The sequence shown here is derived from an EMBL/GenBank/DDBJ whole genome shotgun (WGS) entry which is preliminary data.</text>
</comment>
<dbReference type="PIRSF" id="PIRSF006278">
    <property type="entry name" value="ACCD_DCysDesulf"/>
    <property type="match status" value="1"/>
</dbReference>
<evidence type="ECO:0000259" key="6">
    <source>
        <dbReference type="Pfam" id="PF00291"/>
    </source>
</evidence>
<comment type="similarity">
    <text evidence="2">Belongs to the ACC deaminase/D-cysteine desulfhydrase family.</text>
</comment>
<name>A0A848IRI0_9BACT</name>
<dbReference type="PANTHER" id="PTHR43780:SF2">
    <property type="entry name" value="1-AMINOCYCLOPROPANE-1-CARBOXYLATE DEAMINASE-RELATED"/>
    <property type="match status" value="1"/>
</dbReference>
<accession>A0A848IRI0</accession>
<comment type="cofactor">
    <cofactor evidence="1">
        <name>pyridoxal 5'-phosphate</name>
        <dbReference type="ChEBI" id="CHEBI:597326"/>
    </cofactor>
</comment>
<evidence type="ECO:0000256" key="3">
    <source>
        <dbReference type="ARBA" id="ARBA00022898"/>
    </source>
</evidence>
<evidence type="ECO:0000256" key="4">
    <source>
        <dbReference type="PIRSR" id="PIRSR006278-1"/>
    </source>
</evidence>
<dbReference type="InterPro" id="IPR001926">
    <property type="entry name" value="TrpB-like_PALP"/>
</dbReference>
<gene>
    <name evidence="7" type="ORF">HH304_00995</name>
</gene>
<dbReference type="Gene3D" id="3.40.50.1100">
    <property type="match status" value="2"/>
</dbReference>
<reference evidence="7 8" key="1">
    <citation type="submission" date="2020-04" db="EMBL/GenBank/DDBJ databases">
        <title>Flammeovirgaceae bacterium KN852 isolated from deep sea.</title>
        <authorList>
            <person name="Zhang D.-C."/>
        </authorList>
    </citation>
    <scope>NUCLEOTIDE SEQUENCE [LARGE SCALE GENOMIC DNA]</scope>
    <source>
        <strain evidence="7 8">KN852</strain>
    </source>
</reference>
<keyword evidence="3 5" id="KW-0663">Pyridoxal phosphate</keyword>
<keyword evidence="8" id="KW-1185">Reference proteome</keyword>
<protein>
    <submittedName>
        <fullName evidence="7">Pyridoxal-phosphate dependent enzyme</fullName>
    </submittedName>
</protein>
<dbReference type="InterPro" id="IPR027278">
    <property type="entry name" value="ACCD_DCysDesulf"/>
</dbReference>